<organism evidence="2 3">
    <name type="scientific">Gaopeijia maritima</name>
    <dbReference type="NCBI Taxonomy" id="3119007"/>
    <lineage>
        <taxon>Bacteria</taxon>
        <taxon>Pseudomonadati</taxon>
        <taxon>Gemmatimonadota</taxon>
        <taxon>Longimicrobiia</taxon>
        <taxon>Gaopeijiales</taxon>
        <taxon>Gaopeijiaceae</taxon>
        <taxon>Gaopeijia</taxon>
    </lineage>
</organism>
<keyword evidence="1" id="KW-0732">Signal</keyword>
<dbReference type="Proteomes" id="UP001484239">
    <property type="component" value="Unassembled WGS sequence"/>
</dbReference>
<feature type="signal peptide" evidence="1">
    <location>
        <begin position="1"/>
        <end position="27"/>
    </location>
</feature>
<dbReference type="SUPFAM" id="SSF48452">
    <property type="entry name" value="TPR-like"/>
    <property type="match status" value="1"/>
</dbReference>
<evidence type="ECO:0000313" key="3">
    <source>
        <dbReference type="Proteomes" id="UP001484239"/>
    </source>
</evidence>
<feature type="chain" id="PRO_5046159798" description="Tetratricopeptide repeat protein" evidence="1">
    <location>
        <begin position="28"/>
        <end position="485"/>
    </location>
</feature>
<dbReference type="InterPro" id="IPR011990">
    <property type="entry name" value="TPR-like_helical_dom_sf"/>
</dbReference>
<evidence type="ECO:0008006" key="4">
    <source>
        <dbReference type="Google" id="ProtNLM"/>
    </source>
</evidence>
<dbReference type="RefSeq" id="WP_405277363.1">
    <property type="nucleotide sequence ID" value="NZ_JBBHLI010000004.1"/>
</dbReference>
<proteinExistence type="predicted"/>
<dbReference type="EMBL" id="JBBHLI010000004">
    <property type="protein sequence ID" value="MEK9501216.1"/>
    <property type="molecule type" value="Genomic_DNA"/>
</dbReference>
<accession>A0ABU9E9K5</accession>
<keyword evidence="3" id="KW-1185">Reference proteome</keyword>
<dbReference type="Gene3D" id="1.25.40.10">
    <property type="entry name" value="Tetratricopeptide repeat domain"/>
    <property type="match status" value="1"/>
</dbReference>
<gene>
    <name evidence="2" type="ORF">WI372_09520</name>
</gene>
<comment type="caution">
    <text evidence="2">The sequence shown here is derived from an EMBL/GenBank/DDBJ whole genome shotgun (WGS) entry which is preliminary data.</text>
</comment>
<sequence>MRAPTMMRRFRTLPALLVLLTGIGACDQFDLTGVENPNLTDEDFLKTPDAAATWLRGVERTFMQTLDDLVVNGEIASDNYFNNYTTLTKVFDLPRLDHHDEDVRALQQSVGRLREAATFGLDRVLEADPASTEEQEAEFLFYRAMARIFSGEYFTALPAADRGEVLDAAAHLNAALEDLERARTLTADEARRTGYTLAMARAHYRLGNPSQAVSAATQVLAADPDFVRTADYDGVTGPGNSMQGLLTGSTNNLQPLPRLDFLDPKFPNRGPQIESAQAFLKAEEAHLILAEAALASGGVESARSQLLELRSLVASRPVEEVDSRLQERGRRGGAVIYPNRSTDRVAFEPGEPFVEGLILDRSPDPVQVSTVSGTSVTAERIESAANESELLYLLYLMRQEIFLGEGRRVVDLGLRYPLSFAEVQVNSNAVAGEWYTEARIPSFIPLDGGMDRFDYDETNGTVVIHHDMNRILVENRSSTEVLPFH</sequence>
<dbReference type="PROSITE" id="PS51257">
    <property type="entry name" value="PROKAR_LIPOPROTEIN"/>
    <property type="match status" value="1"/>
</dbReference>
<reference evidence="2 3" key="1">
    <citation type="submission" date="2024-02" db="EMBL/GenBank/DDBJ databases">
        <title>A novel Gemmatimonadota bacterium.</title>
        <authorList>
            <person name="Du Z.-J."/>
            <person name="Ye Y.-Q."/>
        </authorList>
    </citation>
    <scope>NUCLEOTIDE SEQUENCE [LARGE SCALE GENOMIC DNA]</scope>
    <source>
        <strain evidence="2 3">DH-20</strain>
    </source>
</reference>
<evidence type="ECO:0000313" key="2">
    <source>
        <dbReference type="EMBL" id="MEK9501216.1"/>
    </source>
</evidence>
<name>A0ABU9E9K5_9BACT</name>
<evidence type="ECO:0000256" key="1">
    <source>
        <dbReference type="SAM" id="SignalP"/>
    </source>
</evidence>
<protein>
    <recommendedName>
        <fullName evidence="4">Tetratricopeptide repeat protein</fullName>
    </recommendedName>
</protein>